<evidence type="ECO:0000313" key="6">
    <source>
        <dbReference type="Proteomes" id="UP000600247"/>
    </source>
</evidence>
<evidence type="ECO:0000256" key="2">
    <source>
        <dbReference type="SAM" id="MobiDB-lite"/>
    </source>
</evidence>
<feature type="compositionally biased region" description="Polar residues" evidence="2">
    <location>
        <begin position="36"/>
        <end position="45"/>
    </location>
</feature>
<keyword evidence="3" id="KW-0732">Signal</keyword>
<dbReference type="SUPFAM" id="SSF53850">
    <property type="entry name" value="Periplasmic binding protein-like II"/>
    <property type="match status" value="1"/>
</dbReference>
<dbReference type="Pfam" id="PF12010">
    <property type="entry name" value="DUF3502"/>
    <property type="match status" value="1"/>
</dbReference>
<dbReference type="PROSITE" id="PS51257">
    <property type="entry name" value="PROKAR_LIPOPROTEIN"/>
    <property type="match status" value="1"/>
</dbReference>
<feature type="region of interest" description="Disordered" evidence="2">
    <location>
        <begin position="27"/>
        <end position="49"/>
    </location>
</feature>
<reference evidence="5 6" key="1">
    <citation type="journal article" date="2014" name="Int. J. Syst. Evol. Microbiol.">
        <title>Complete genome sequence of Corynebacterium casei LMG S-19264T (=DSM 44701T), isolated from a smear-ripened cheese.</title>
        <authorList>
            <consortium name="US DOE Joint Genome Institute (JGI-PGF)"/>
            <person name="Walter F."/>
            <person name="Albersmeier A."/>
            <person name="Kalinowski J."/>
            <person name="Ruckert C."/>
        </authorList>
    </citation>
    <scope>NUCLEOTIDE SEQUENCE [LARGE SCALE GENOMIC DNA]</scope>
    <source>
        <strain evidence="5 6">CGMCC 1.15286</strain>
    </source>
</reference>
<dbReference type="EMBL" id="BMHY01000001">
    <property type="protein sequence ID" value="GGG57977.1"/>
    <property type="molecule type" value="Genomic_DNA"/>
</dbReference>
<sequence length="513" mass="57429">MGYNNRKGILALLIGLTLVLSACSSGGSTGNNGNNKPANSTQTAAESEGTKLNPVQLTWYYPQWSMQPGTKEVEDAINKITQEKMNATIKLMPTDGGSYEQKLNTMVAANEEFDIAWTSFWMFNYAQNSRRGAFVELGPLLEKNAPELKELFPDMVWEALKVDGKIYSILNYQTITNKEGFLIQKRFADKYGLDPSAIKSIKDIESFLVKIKENEPDIIPFGITRAGNFENMKTTYNNIEYISNEAIVGLYRDDAQSKVMDVIQSPEYKEYLTLMHDWYSKGLINKDAPTVKALDDRKKAGQIAVSFHNVLKPGREVEEKNASGGQDIVIVPTSEPFVGTNTIIQSMQAISQTSKNPERALMFLNLLNTDKELLNLVSYGIEGKHYTRISNDMIKMNENSSYNPNITWVFGNTFLADMQEGQDAAVREQTLKENNEAKSSPILGFTFDPEPVQTEIANIQAVNDEFGPPLNTGAADVEQKLAEYIEKRKKAGIEKVVAEVQKQLDDWKQKTGK</sequence>
<dbReference type="PANTHER" id="PTHR43649:SF17">
    <property type="entry name" value="ABC TRANSPORTER SOLUTE BINDING PROTEIN-SUGAR TRANSPORT"/>
    <property type="match status" value="1"/>
</dbReference>
<accession>A0A917LUM7</accession>
<dbReference type="Gene3D" id="3.40.190.10">
    <property type="entry name" value="Periplasmic binding protein-like II"/>
    <property type="match status" value="2"/>
</dbReference>
<evidence type="ECO:0000256" key="1">
    <source>
        <dbReference type="SAM" id="Coils"/>
    </source>
</evidence>
<keyword evidence="1" id="KW-0175">Coiled coil</keyword>
<dbReference type="RefSeq" id="WP_188887674.1">
    <property type="nucleotide sequence ID" value="NZ_BMHY01000001.1"/>
</dbReference>
<feature type="signal peptide" evidence="3">
    <location>
        <begin position="1"/>
        <end position="22"/>
    </location>
</feature>
<gene>
    <name evidence="5" type="ORF">GCM10010918_08800</name>
</gene>
<evidence type="ECO:0000256" key="3">
    <source>
        <dbReference type="SAM" id="SignalP"/>
    </source>
</evidence>
<dbReference type="InterPro" id="IPR022627">
    <property type="entry name" value="DUF3502"/>
</dbReference>
<protein>
    <submittedName>
        <fullName evidence="5">ABC transporter substrate-binding protein</fullName>
    </submittedName>
</protein>
<feature type="coiled-coil region" evidence="1">
    <location>
        <begin position="474"/>
        <end position="510"/>
    </location>
</feature>
<feature type="domain" description="DUF3502" evidence="4">
    <location>
        <begin position="441"/>
        <end position="508"/>
    </location>
</feature>
<dbReference type="PANTHER" id="PTHR43649">
    <property type="entry name" value="ARABINOSE-BINDING PROTEIN-RELATED"/>
    <property type="match status" value="1"/>
</dbReference>
<dbReference type="Proteomes" id="UP000600247">
    <property type="component" value="Unassembled WGS sequence"/>
</dbReference>
<feature type="chain" id="PRO_5038722943" evidence="3">
    <location>
        <begin position="23"/>
        <end position="513"/>
    </location>
</feature>
<comment type="caution">
    <text evidence="5">The sequence shown here is derived from an EMBL/GenBank/DDBJ whole genome shotgun (WGS) entry which is preliminary data.</text>
</comment>
<proteinExistence type="predicted"/>
<keyword evidence="6" id="KW-1185">Reference proteome</keyword>
<dbReference type="InterPro" id="IPR050490">
    <property type="entry name" value="Bact_solute-bd_prot1"/>
</dbReference>
<dbReference type="AlphaFoldDB" id="A0A917LUM7"/>
<organism evidence="5 6">
    <name type="scientific">Paenibacillus radicis</name>
    <name type="common">ex Gao et al. 2016</name>
    <dbReference type="NCBI Taxonomy" id="1737354"/>
    <lineage>
        <taxon>Bacteria</taxon>
        <taxon>Bacillati</taxon>
        <taxon>Bacillota</taxon>
        <taxon>Bacilli</taxon>
        <taxon>Bacillales</taxon>
        <taxon>Paenibacillaceae</taxon>
        <taxon>Paenibacillus</taxon>
    </lineage>
</organism>
<evidence type="ECO:0000313" key="5">
    <source>
        <dbReference type="EMBL" id="GGG57977.1"/>
    </source>
</evidence>
<evidence type="ECO:0000259" key="4">
    <source>
        <dbReference type="Pfam" id="PF12010"/>
    </source>
</evidence>
<name>A0A917LUM7_9BACL</name>